<evidence type="ECO:0000259" key="5">
    <source>
        <dbReference type="PROSITE" id="PS50885"/>
    </source>
</evidence>
<dbReference type="InterPro" id="IPR035919">
    <property type="entry name" value="EAL_sf"/>
</dbReference>
<proteinExistence type="predicted"/>
<dbReference type="CDD" id="cd01948">
    <property type="entry name" value="EAL"/>
    <property type="match status" value="1"/>
</dbReference>
<dbReference type="RefSeq" id="WP_343878124.1">
    <property type="nucleotide sequence ID" value="NZ_BAAAIJ010000009.1"/>
</dbReference>
<keyword evidence="8" id="KW-1185">Reference proteome</keyword>
<dbReference type="InterPro" id="IPR043128">
    <property type="entry name" value="Rev_trsase/Diguanyl_cyclase"/>
</dbReference>
<dbReference type="EMBL" id="JBHUGA010000009">
    <property type="protein sequence ID" value="MFD1845879.1"/>
    <property type="molecule type" value="Genomic_DNA"/>
</dbReference>
<sequence length="511" mass="55820">MAEEFVDKRLDALVEGIVRLSSGDLSVRMEVSPARDSMDAVISGVNLLAEELEVFYEELEQRVRDRTARLHAAQVELERMAMYDSLTGLPNRTLLRRRIDDETLAGAAEVQPAALILLDLDAFKAVNDSLGHSAGDQVLIEVGRRLESTVRETDTVARLGGDEFAVLLPQTTDEIACEIAERILYALRPAMIVSETSIRILASIGVRCGEAGQSGEDMMRDADTAMYVAKNLGRSNVQVFHPAMLQATHERFTILEELRQAIPAGQLRVHYQPLVSLQTSTIIGAEALVRWNHPDRGLLYPDYFIGIAEESGLVVDIGEWMIKAVAAQLGDWTEVLEDRDFAVRINLSAAESRAPGLADLIDRTLAEHAVPAERFIVEITETSLMTDPEASSANLLGLRKLGVGVEIDDFGTGYSSISYLRKLPAQAVKMDSSLIQDIVSDPRQLKFVAAVLQLIEAAGLLSVAEGIETADQARLLTRMGCDYGQGYFFGRPAEASVMAGLIGKGLPSLRV</sequence>
<evidence type="ECO:0000313" key="8">
    <source>
        <dbReference type="Proteomes" id="UP001597307"/>
    </source>
</evidence>
<organism evidence="7 8">
    <name type="scientific">Arthrobacter flavus</name>
    <dbReference type="NCBI Taxonomy" id="95172"/>
    <lineage>
        <taxon>Bacteria</taxon>
        <taxon>Bacillati</taxon>
        <taxon>Actinomycetota</taxon>
        <taxon>Actinomycetes</taxon>
        <taxon>Micrococcales</taxon>
        <taxon>Micrococcaceae</taxon>
        <taxon>Arthrobacter</taxon>
    </lineage>
</organism>
<dbReference type="Pfam" id="PF00563">
    <property type="entry name" value="EAL"/>
    <property type="match status" value="1"/>
</dbReference>
<evidence type="ECO:0000256" key="3">
    <source>
        <dbReference type="SAM" id="Coils"/>
    </source>
</evidence>
<keyword evidence="2" id="KW-0472">Membrane</keyword>
<dbReference type="Proteomes" id="UP001597307">
    <property type="component" value="Unassembled WGS sequence"/>
</dbReference>
<feature type="domain" description="HAMP" evidence="5">
    <location>
        <begin position="4"/>
        <end position="57"/>
    </location>
</feature>
<feature type="domain" description="EAL" evidence="4">
    <location>
        <begin position="251"/>
        <end position="506"/>
    </location>
</feature>
<evidence type="ECO:0000259" key="6">
    <source>
        <dbReference type="PROSITE" id="PS50887"/>
    </source>
</evidence>
<dbReference type="NCBIfam" id="TIGR00254">
    <property type="entry name" value="GGDEF"/>
    <property type="match status" value="1"/>
</dbReference>
<feature type="domain" description="GGDEF" evidence="6">
    <location>
        <begin position="111"/>
        <end position="242"/>
    </location>
</feature>
<keyword evidence="1" id="KW-0812">Transmembrane</keyword>
<dbReference type="SUPFAM" id="SSF55073">
    <property type="entry name" value="Nucleotide cyclase"/>
    <property type="match status" value="1"/>
</dbReference>
<keyword evidence="3" id="KW-0175">Coiled coil</keyword>
<dbReference type="PROSITE" id="PS50887">
    <property type="entry name" value="GGDEF"/>
    <property type="match status" value="1"/>
</dbReference>
<dbReference type="SMART" id="SM00052">
    <property type="entry name" value="EAL"/>
    <property type="match status" value="1"/>
</dbReference>
<name>A0ABW4Q642_9MICC</name>
<gene>
    <name evidence="7" type="ORF">ACFSFX_04635</name>
</gene>
<evidence type="ECO:0000313" key="7">
    <source>
        <dbReference type="EMBL" id="MFD1845879.1"/>
    </source>
</evidence>
<dbReference type="Gene3D" id="3.20.20.450">
    <property type="entry name" value="EAL domain"/>
    <property type="match status" value="1"/>
</dbReference>
<dbReference type="PROSITE" id="PS50883">
    <property type="entry name" value="EAL"/>
    <property type="match status" value="1"/>
</dbReference>
<dbReference type="PANTHER" id="PTHR44757">
    <property type="entry name" value="DIGUANYLATE CYCLASE DGCP"/>
    <property type="match status" value="1"/>
</dbReference>
<evidence type="ECO:0000259" key="4">
    <source>
        <dbReference type="PROSITE" id="PS50883"/>
    </source>
</evidence>
<accession>A0ABW4Q642</accession>
<evidence type="ECO:0000256" key="2">
    <source>
        <dbReference type="ARBA" id="ARBA00022989"/>
    </source>
</evidence>
<dbReference type="InterPro" id="IPR003660">
    <property type="entry name" value="HAMP_dom"/>
</dbReference>
<dbReference type="Pfam" id="PF00990">
    <property type="entry name" value="GGDEF"/>
    <property type="match status" value="1"/>
</dbReference>
<dbReference type="SUPFAM" id="SSF141868">
    <property type="entry name" value="EAL domain-like"/>
    <property type="match status" value="1"/>
</dbReference>
<dbReference type="SMART" id="SM00304">
    <property type="entry name" value="HAMP"/>
    <property type="match status" value="1"/>
</dbReference>
<protein>
    <submittedName>
        <fullName evidence="7">EAL domain-containing protein</fullName>
    </submittedName>
</protein>
<dbReference type="PANTHER" id="PTHR44757:SF2">
    <property type="entry name" value="BIOFILM ARCHITECTURE MAINTENANCE PROTEIN MBAA"/>
    <property type="match status" value="1"/>
</dbReference>
<dbReference type="InterPro" id="IPR000160">
    <property type="entry name" value="GGDEF_dom"/>
</dbReference>
<dbReference type="CDD" id="cd01949">
    <property type="entry name" value="GGDEF"/>
    <property type="match status" value="1"/>
</dbReference>
<evidence type="ECO:0000256" key="1">
    <source>
        <dbReference type="ARBA" id="ARBA00022692"/>
    </source>
</evidence>
<dbReference type="InterPro" id="IPR029787">
    <property type="entry name" value="Nucleotide_cyclase"/>
</dbReference>
<keyword evidence="2" id="KW-1133">Transmembrane helix</keyword>
<comment type="caution">
    <text evidence="7">The sequence shown here is derived from an EMBL/GenBank/DDBJ whole genome shotgun (WGS) entry which is preliminary data.</text>
</comment>
<dbReference type="PROSITE" id="PS50885">
    <property type="entry name" value="HAMP"/>
    <property type="match status" value="1"/>
</dbReference>
<reference evidence="8" key="1">
    <citation type="journal article" date="2019" name="Int. J. Syst. Evol. Microbiol.">
        <title>The Global Catalogue of Microorganisms (GCM) 10K type strain sequencing project: providing services to taxonomists for standard genome sequencing and annotation.</title>
        <authorList>
            <consortium name="The Broad Institute Genomics Platform"/>
            <consortium name="The Broad Institute Genome Sequencing Center for Infectious Disease"/>
            <person name="Wu L."/>
            <person name="Ma J."/>
        </authorList>
    </citation>
    <scope>NUCLEOTIDE SEQUENCE [LARGE SCALE GENOMIC DNA]</scope>
    <source>
        <strain evidence="8">JCM 11496</strain>
    </source>
</reference>
<feature type="coiled-coil region" evidence="3">
    <location>
        <begin position="49"/>
        <end position="76"/>
    </location>
</feature>
<dbReference type="SMART" id="SM00267">
    <property type="entry name" value="GGDEF"/>
    <property type="match status" value="1"/>
</dbReference>
<dbReference type="InterPro" id="IPR052155">
    <property type="entry name" value="Biofilm_reg_signaling"/>
</dbReference>
<dbReference type="Gene3D" id="3.30.70.270">
    <property type="match status" value="1"/>
</dbReference>
<dbReference type="InterPro" id="IPR001633">
    <property type="entry name" value="EAL_dom"/>
</dbReference>